<dbReference type="Proteomes" id="UP000054047">
    <property type="component" value="Unassembled WGS sequence"/>
</dbReference>
<organism evidence="9 10">
    <name type="scientific">Ancylostoma duodenale</name>
    <dbReference type="NCBI Taxonomy" id="51022"/>
    <lineage>
        <taxon>Eukaryota</taxon>
        <taxon>Metazoa</taxon>
        <taxon>Ecdysozoa</taxon>
        <taxon>Nematoda</taxon>
        <taxon>Chromadorea</taxon>
        <taxon>Rhabditida</taxon>
        <taxon>Rhabditina</taxon>
        <taxon>Rhabditomorpha</taxon>
        <taxon>Strongyloidea</taxon>
        <taxon>Ancylostomatidae</taxon>
        <taxon>Ancylostomatinae</taxon>
        <taxon>Ancylostoma</taxon>
    </lineage>
</organism>
<name>A0A0C2FR48_9BILA</name>
<dbReference type="InterPro" id="IPR042099">
    <property type="entry name" value="ANL_N_sf"/>
</dbReference>
<dbReference type="OrthoDB" id="288590at2759"/>
<proteinExistence type="inferred from homology"/>
<dbReference type="SUPFAM" id="SSF56801">
    <property type="entry name" value="Acetyl-CoA synthetase-like"/>
    <property type="match status" value="1"/>
</dbReference>
<comment type="catalytic activity">
    <reaction evidence="7">
        <text>tetracosanoate + ATP + CoA = tetracosanoyl-CoA + AMP + diphosphate</text>
        <dbReference type="Rhea" id="RHEA:33639"/>
        <dbReference type="ChEBI" id="CHEBI:30616"/>
        <dbReference type="ChEBI" id="CHEBI:31014"/>
        <dbReference type="ChEBI" id="CHEBI:33019"/>
        <dbReference type="ChEBI" id="CHEBI:57287"/>
        <dbReference type="ChEBI" id="CHEBI:65052"/>
        <dbReference type="ChEBI" id="CHEBI:456215"/>
    </reaction>
    <physiologicalReaction direction="left-to-right" evidence="7">
        <dbReference type="Rhea" id="RHEA:33640"/>
    </physiologicalReaction>
</comment>
<evidence type="ECO:0000256" key="5">
    <source>
        <dbReference type="ARBA" id="ARBA00036527"/>
    </source>
</evidence>
<feature type="domain" description="AMP-dependent synthetase/ligase" evidence="8">
    <location>
        <begin position="2"/>
        <end position="69"/>
    </location>
</feature>
<keyword evidence="10" id="KW-1185">Reference proteome</keyword>
<dbReference type="EMBL" id="KN754721">
    <property type="protein sequence ID" value="KIH49169.1"/>
    <property type="molecule type" value="Genomic_DNA"/>
</dbReference>
<comment type="similarity">
    <text evidence="1">Belongs to the ATP-dependent AMP-binding enzyme family.</text>
</comment>
<evidence type="ECO:0000256" key="4">
    <source>
        <dbReference type="ARBA" id="ARBA00022840"/>
    </source>
</evidence>
<dbReference type="Gene3D" id="3.40.50.12780">
    <property type="entry name" value="N-terminal domain of ligase-like"/>
    <property type="match status" value="1"/>
</dbReference>
<dbReference type="InterPro" id="IPR000873">
    <property type="entry name" value="AMP-dep_synth/lig_dom"/>
</dbReference>
<dbReference type="GO" id="GO:0005524">
    <property type="term" value="F:ATP binding"/>
    <property type="evidence" value="ECO:0007669"/>
    <property type="project" value="UniProtKB-KW"/>
</dbReference>
<evidence type="ECO:0000259" key="8">
    <source>
        <dbReference type="Pfam" id="PF00501"/>
    </source>
</evidence>
<dbReference type="GO" id="GO:0005886">
    <property type="term" value="C:plasma membrane"/>
    <property type="evidence" value="ECO:0007669"/>
    <property type="project" value="TreeGrafter"/>
</dbReference>
<keyword evidence="2" id="KW-0436">Ligase</keyword>
<protein>
    <recommendedName>
        <fullName evidence="6">Long-chain-fatty-acid--CoA ligase</fullName>
    </recommendedName>
</protein>
<evidence type="ECO:0000256" key="1">
    <source>
        <dbReference type="ARBA" id="ARBA00006432"/>
    </source>
</evidence>
<gene>
    <name evidence="9" type="ORF">ANCDUO_20757</name>
</gene>
<accession>A0A0C2FR48</accession>
<keyword evidence="3" id="KW-0547">Nucleotide-binding</keyword>
<comment type="catalytic activity">
    <reaction evidence="5">
        <text>a very long-chain fatty acid + ATP + CoA = a very long-chain fatty acyl-CoA + AMP + diphosphate</text>
        <dbReference type="Rhea" id="RHEA:54536"/>
        <dbReference type="ChEBI" id="CHEBI:30616"/>
        <dbReference type="ChEBI" id="CHEBI:33019"/>
        <dbReference type="ChEBI" id="CHEBI:57287"/>
        <dbReference type="ChEBI" id="CHEBI:58950"/>
        <dbReference type="ChEBI" id="CHEBI:138261"/>
        <dbReference type="ChEBI" id="CHEBI:456215"/>
    </reaction>
    <physiologicalReaction direction="left-to-right" evidence="5">
        <dbReference type="Rhea" id="RHEA:54537"/>
    </physiologicalReaction>
</comment>
<evidence type="ECO:0000256" key="6">
    <source>
        <dbReference type="ARBA" id="ARBA00041297"/>
    </source>
</evidence>
<dbReference type="GO" id="GO:0005789">
    <property type="term" value="C:endoplasmic reticulum membrane"/>
    <property type="evidence" value="ECO:0007669"/>
    <property type="project" value="TreeGrafter"/>
</dbReference>
<dbReference type="GO" id="GO:0044539">
    <property type="term" value="P:long-chain fatty acid import into cell"/>
    <property type="evidence" value="ECO:0007669"/>
    <property type="project" value="TreeGrafter"/>
</dbReference>
<dbReference type="GO" id="GO:0004467">
    <property type="term" value="F:long-chain fatty acid-CoA ligase activity"/>
    <property type="evidence" value="ECO:0007669"/>
    <property type="project" value="TreeGrafter"/>
</dbReference>
<evidence type="ECO:0000256" key="2">
    <source>
        <dbReference type="ARBA" id="ARBA00022598"/>
    </source>
</evidence>
<reference evidence="9 10" key="1">
    <citation type="submission" date="2013-12" db="EMBL/GenBank/DDBJ databases">
        <title>Draft genome of the parsitic nematode Ancylostoma duodenale.</title>
        <authorList>
            <person name="Mitreva M."/>
        </authorList>
    </citation>
    <scope>NUCLEOTIDE SEQUENCE [LARGE SCALE GENOMIC DNA]</scope>
    <source>
        <strain evidence="9 10">Zhejiang</strain>
    </source>
</reference>
<dbReference type="Pfam" id="PF00501">
    <property type="entry name" value="AMP-binding"/>
    <property type="match status" value="1"/>
</dbReference>
<evidence type="ECO:0000313" key="10">
    <source>
        <dbReference type="Proteomes" id="UP000054047"/>
    </source>
</evidence>
<dbReference type="AlphaFoldDB" id="A0A0C2FR48"/>
<dbReference type="PANTHER" id="PTHR43107">
    <property type="entry name" value="LONG-CHAIN FATTY ACID TRANSPORT PROTEIN"/>
    <property type="match status" value="1"/>
</dbReference>
<sequence>MNKYANYYDSLGYRKGDVVALFMENSIDFFALWLGLSKIGVVSAFINSNLKLEPLAYSIVSANCKCVITTPTLKP</sequence>
<dbReference type="GO" id="GO:0005324">
    <property type="term" value="F:long-chain fatty acid transmembrane transporter activity"/>
    <property type="evidence" value="ECO:0007669"/>
    <property type="project" value="TreeGrafter"/>
</dbReference>
<feature type="non-terminal residue" evidence="9">
    <location>
        <position position="75"/>
    </location>
</feature>
<evidence type="ECO:0000256" key="7">
    <source>
        <dbReference type="ARBA" id="ARBA00048666"/>
    </source>
</evidence>
<evidence type="ECO:0000256" key="3">
    <source>
        <dbReference type="ARBA" id="ARBA00022741"/>
    </source>
</evidence>
<keyword evidence="4" id="KW-0067">ATP-binding</keyword>
<dbReference type="PANTHER" id="PTHR43107:SF15">
    <property type="entry name" value="FATTY ACID TRANSPORT PROTEIN 3, ISOFORM A"/>
    <property type="match status" value="1"/>
</dbReference>
<evidence type="ECO:0000313" key="9">
    <source>
        <dbReference type="EMBL" id="KIH49169.1"/>
    </source>
</evidence>